<evidence type="ECO:0000313" key="2">
    <source>
        <dbReference type="EMBL" id="TXF12685.1"/>
    </source>
</evidence>
<dbReference type="Proteomes" id="UP000321201">
    <property type="component" value="Unassembled WGS sequence"/>
</dbReference>
<comment type="caution">
    <text evidence="2">The sequence shown here is derived from an EMBL/GenBank/DDBJ whole genome shotgun (WGS) entry which is preliminary data.</text>
</comment>
<organism evidence="2 3">
    <name type="scientific">Pelomicrobium methylotrophicum</name>
    <dbReference type="NCBI Taxonomy" id="2602750"/>
    <lineage>
        <taxon>Bacteria</taxon>
        <taxon>Pseudomonadati</taxon>
        <taxon>Pseudomonadota</taxon>
        <taxon>Hydrogenophilia</taxon>
        <taxon>Hydrogenophilia incertae sedis</taxon>
        <taxon>Pelomicrobium</taxon>
    </lineage>
</organism>
<dbReference type="OrthoDB" id="4628611at2"/>
<dbReference type="EMBL" id="VPFL01000005">
    <property type="protein sequence ID" value="TXF12685.1"/>
    <property type="molecule type" value="Genomic_DNA"/>
</dbReference>
<evidence type="ECO:0000256" key="1">
    <source>
        <dbReference type="SAM" id="Phobius"/>
    </source>
</evidence>
<dbReference type="InParanoid" id="A0A5C7EZW5"/>
<keyword evidence="1" id="KW-0472">Membrane</keyword>
<keyword evidence="1" id="KW-1133">Transmembrane helix</keyword>
<evidence type="ECO:0000313" key="3">
    <source>
        <dbReference type="Proteomes" id="UP000321201"/>
    </source>
</evidence>
<keyword evidence="3" id="KW-1185">Reference proteome</keyword>
<feature type="transmembrane region" description="Helical" evidence="1">
    <location>
        <begin position="12"/>
        <end position="36"/>
    </location>
</feature>
<name>A0A5C7EZW5_9PROT</name>
<dbReference type="RefSeq" id="WP_147799177.1">
    <property type="nucleotide sequence ID" value="NZ_VPFL01000005.1"/>
</dbReference>
<reference evidence="2 3" key="1">
    <citation type="submission" date="2019-08" db="EMBL/GenBank/DDBJ databases">
        <title>Pelomicrobium methylotrophicum gen. nov., sp. nov. a moderately thermophilic, facultatively anaerobic, lithoautotrophic and methylotrophic bacterium isolated from a terrestrial mud volcano.</title>
        <authorList>
            <person name="Slobodkina G.B."/>
            <person name="Merkel A.Y."/>
            <person name="Slobodkin A.I."/>
        </authorList>
    </citation>
    <scope>NUCLEOTIDE SEQUENCE [LARGE SCALE GENOMIC DNA]</scope>
    <source>
        <strain evidence="2 3">SM250</strain>
    </source>
</reference>
<accession>A0A5C7EZW5</accession>
<sequence>MANKYQPPKQKFWGQVVDSLFLLVLVYISLLLPLLLRTPEHAPEAETAKAEAPVTWQSLGQNSTMQAQWEKLGYDPEKAKPIITNKFDYSIDPLWLLITVAVIVGYFVFVLRISEKEYRQVIAEKFGGNTP</sequence>
<keyword evidence="1" id="KW-0812">Transmembrane</keyword>
<gene>
    <name evidence="2" type="ORF">FR698_05525</name>
</gene>
<dbReference type="AlphaFoldDB" id="A0A5C7EZW5"/>
<protein>
    <submittedName>
        <fullName evidence="2">Uncharacterized protein</fullName>
    </submittedName>
</protein>
<feature type="transmembrane region" description="Helical" evidence="1">
    <location>
        <begin position="94"/>
        <end position="111"/>
    </location>
</feature>
<proteinExistence type="predicted"/>